<evidence type="ECO:0000256" key="1">
    <source>
        <dbReference type="ARBA" id="ARBA00004418"/>
    </source>
</evidence>
<dbReference type="InterPro" id="IPR030678">
    <property type="entry name" value="Peptide/Ni-bd"/>
</dbReference>
<organism evidence="7 8">
    <name type="scientific">Marinibaculum pumilum</name>
    <dbReference type="NCBI Taxonomy" id="1766165"/>
    <lineage>
        <taxon>Bacteria</taxon>
        <taxon>Pseudomonadati</taxon>
        <taxon>Pseudomonadota</taxon>
        <taxon>Alphaproteobacteria</taxon>
        <taxon>Rhodospirillales</taxon>
        <taxon>Rhodospirillaceae</taxon>
        <taxon>Marinibaculum</taxon>
    </lineage>
</organism>
<evidence type="ECO:0000313" key="8">
    <source>
        <dbReference type="Proteomes" id="UP001595528"/>
    </source>
</evidence>
<evidence type="ECO:0000256" key="2">
    <source>
        <dbReference type="ARBA" id="ARBA00005695"/>
    </source>
</evidence>
<comment type="subcellular location">
    <subcellularLocation>
        <location evidence="1">Periplasm</location>
    </subcellularLocation>
</comment>
<feature type="chain" id="PRO_5046477069" evidence="5">
    <location>
        <begin position="37"/>
        <end position="543"/>
    </location>
</feature>
<reference evidence="8" key="1">
    <citation type="journal article" date="2019" name="Int. J. Syst. Evol. Microbiol.">
        <title>The Global Catalogue of Microorganisms (GCM) 10K type strain sequencing project: providing services to taxonomists for standard genome sequencing and annotation.</title>
        <authorList>
            <consortium name="The Broad Institute Genomics Platform"/>
            <consortium name="The Broad Institute Genome Sequencing Center for Infectious Disease"/>
            <person name="Wu L."/>
            <person name="Ma J."/>
        </authorList>
    </citation>
    <scope>NUCLEOTIDE SEQUENCE [LARGE SCALE GENOMIC DNA]</scope>
    <source>
        <strain evidence="8">KCTC 42964</strain>
    </source>
</reference>
<dbReference type="CDD" id="cd08498">
    <property type="entry name" value="PBP2_NikA_DppA_OppA_like_2"/>
    <property type="match status" value="1"/>
</dbReference>
<dbReference type="InterPro" id="IPR039424">
    <property type="entry name" value="SBP_5"/>
</dbReference>
<keyword evidence="3" id="KW-0813">Transport</keyword>
<dbReference type="Gene3D" id="3.10.105.10">
    <property type="entry name" value="Dipeptide-binding Protein, Domain 3"/>
    <property type="match status" value="1"/>
</dbReference>
<dbReference type="Gene3D" id="3.90.76.10">
    <property type="entry name" value="Dipeptide-binding Protein, Domain 1"/>
    <property type="match status" value="1"/>
</dbReference>
<dbReference type="InterPro" id="IPR000914">
    <property type="entry name" value="SBP_5_dom"/>
</dbReference>
<dbReference type="RefSeq" id="WP_379907008.1">
    <property type="nucleotide sequence ID" value="NZ_JBHRTR010000054.1"/>
</dbReference>
<feature type="domain" description="Solute-binding protein family 5" evidence="6">
    <location>
        <begin position="80"/>
        <end position="457"/>
    </location>
</feature>
<evidence type="ECO:0000256" key="4">
    <source>
        <dbReference type="ARBA" id="ARBA00022729"/>
    </source>
</evidence>
<dbReference type="PIRSF" id="PIRSF002741">
    <property type="entry name" value="MppA"/>
    <property type="match status" value="1"/>
</dbReference>
<dbReference type="Pfam" id="PF00496">
    <property type="entry name" value="SBP_bac_5"/>
    <property type="match status" value="1"/>
</dbReference>
<comment type="similarity">
    <text evidence="2">Belongs to the bacterial solute-binding protein 5 family.</text>
</comment>
<dbReference type="Proteomes" id="UP001595528">
    <property type="component" value="Unassembled WGS sequence"/>
</dbReference>
<evidence type="ECO:0000259" key="6">
    <source>
        <dbReference type="Pfam" id="PF00496"/>
    </source>
</evidence>
<proteinExistence type="inferred from homology"/>
<gene>
    <name evidence="7" type="ORF">ACFOGJ_29980</name>
</gene>
<name>A0ABV7LAG4_9PROT</name>
<evidence type="ECO:0000256" key="3">
    <source>
        <dbReference type="ARBA" id="ARBA00022448"/>
    </source>
</evidence>
<sequence length="543" mass="60600">MIDSRTTARCGMRRGRRALLALAAGAVMLGAGSAASAETFTYAFQGELRGLDPYSLNETFSLGTLGNVYEGLTKRGPDLEIQPALAESWEVIEPNRWRFHLRKGVKFHNGNDFTADDVVFSADRVRSKESDLKTRIGPDVKVEKVDDYTVDFVSPGPNPILHYEWDTWGIMDKEWAEANDAVMVTSASDENPNYASLNANGTGPFKVASHETGVKTVFEENKDWWNAANKDFNVDRVELVPIASDATRVAALLSGEMDMVYPVPVQDLKRVDANDGTKALTGPELRTIFLGMDQMRDELLYSNVKGKNPFKDQRVRQAFYQAIDIEAIKQKVMRGLSTPSAIMISPFMFKLADQFQRYPYDPEAAKKLLAEAGYPDGFEVGMDCPNDRYVNDEAICQAITAMLARIGVTVNLNAQPKAKYFAKVLQSNNFDTSFYLLGWTPGSFDSWNVLSNLMHCRSEEGSESPFNLGGYCNPKVDELTAKILVENDPEKRDQMIAEAFKMHHDDVGHIPLHQQGLAWGVADGVDLVQRADNVLMFYHVNKK</sequence>
<accession>A0ABV7LAG4</accession>
<keyword evidence="8" id="KW-1185">Reference proteome</keyword>
<dbReference type="Gene3D" id="3.40.190.10">
    <property type="entry name" value="Periplasmic binding protein-like II"/>
    <property type="match status" value="1"/>
</dbReference>
<evidence type="ECO:0000313" key="7">
    <source>
        <dbReference type="EMBL" id="MFC3231515.1"/>
    </source>
</evidence>
<dbReference type="PANTHER" id="PTHR30290">
    <property type="entry name" value="PERIPLASMIC BINDING COMPONENT OF ABC TRANSPORTER"/>
    <property type="match status" value="1"/>
</dbReference>
<dbReference type="PANTHER" id="PTHR30290:SF9">
    <property type="entry name" value="OLIGOPEPTIDE-BINDING PROTEIN APPA"/>
    <property type="match status" value="1"/>
</dbReference>
<dbReference type="EMBL" id="JBHRTR010000054">
    <property type="protein sequence ID" value="MFC3231515.1"/>
    <property type="molecule type" value="Genomic_DNA"/>
</dbReference>
<keyword evidence="4 5" id="KW-0732">Signal</keyword>
<protein>
    <submittedName>
        <fullName evidence="7">ABC transporter substrate-binding protein</fullName>
    </submittedName>
</protein>
<feature type="signal peptide" evidence="5">
    <location>
        <begin position="1"/>
        <end position="36"/>
    </location>
</feature>
<dbReference type="SUPFAM" id="SSF53850">
    <property type="entry name" value="Periplasmic binding protein-like II"/>
    <property type="match status" value="1"/>
</dbReference>
<evidence type="ECO:0000256" key="5">
    <source>
        <dbReference type="SAM" id="SignalP"/>
    </source>
</evidence>
<comment type="caution">
    <text evidence="7">The sequence shown here is derived from an EMBL/GenBank/DDBJ whole genome shotgun (WGS) entry which is preliminary data.</text>
</comment>